<organism evidence="4">
    <name type="scientific">Fagus sylvatica</name>
    <name type="common">Beechnut</name>
    <dbReference type="NCBI Taxonomy" id="28930"/>
    <lineage>
        <taxon>Eukaryota</taxon>
        <taxon>Viridiplantae</taxon>
        <taxon>Streptophyta</taxon>
        <taxon>Embryophyta</taxon>
        <taxon>Tracheophyta</taxon>
        <taxon>Spermatophyta</taxon>
        <taxon>Magnoliopsida</taxon>
        <taxon>eudicotyledons</taxon>
        <taxon>Gunneridae</taxon>
        <taxon>Pentapetalae</taxon>
        <taxon>rosids</taxon>
        <taxon>fabids</taxon>
        <taxon>Fagales</taxon>
        <taxon>Fagaceae</taxon>
        <taxon>Fagus</taxon>
    </lineage>
</organism>
<evidence type="ECO:0000313" key="4">
    <source>
        <dbReference type="EMBL" id="SPD19422.1"/>
    </source>
</evidence>
<dbReference type="GO" id="GO:0010073">
    <property type="term" value="P:meristem maintenance"/>
    <property type="evidence" value="ECO:0007669"/>
    <property type="project" value="InterPro"/>
</dbReference>
<evidence type="ECO:0000256" key="1">
    <source>
        <dbReference type="SAM" id="Coils"/>
    </source>
</evidence>
<feature type="compositionally biased region" description="Basic residues" evidence="2">
    <location>
        <begin position="409"/>
        <end position="421"/>
    </location>
</feature>
<gene>
    <name evidence="4" type="ORF">FSB_LOCUS47304</name>
</gene>
<dbReference type="PANTHER" id="PTHR46033">
    <property type="entry name" value="PROTEIN MAIN-LIKE 2"/>
    <property type="match status" value="1"/>
</dbReference>
<dbReference type="InterPro" id="IPR019557">
    <property type="entry name" value="AminoTfrase-like_pln_mobile"/>
</dbReference>
<keyword evidence="1" id="KW-0175">Coiled coil</keyword>
<dbReference type="Pfam" id="PF10536">
    <property type="entry name" value="PMD"/>
    <property type="match status" value="1"/>
</dbReference>
<dbReference type="AlphaFoldDB" id="A0A2N9I430"/>
<feature type="compositionally biased region" description="Acidic residues" evidence="2">
    <location>
        <begin position="576"/>
        <end position="587"/>
    </location>
</feature>
<feature type="compositionally biased region" description="Low complexity" evidence="2">
    <location>
        <begin position="613"/>
        <end position="623"/>
    </location>
</feature>
<sequence>MWPTIGCSLILGEHSFSNIKLSAEEEEIAAALRKRSSTRLSGWPSHFTQLKGTPVRRAAFVLYWLCKCTFGNFPCYSVNTTFIPLAIRISTGHCFPLAPLFLGHLYSQLDLLHDCEVEGDSCYILSAAFNTSALQTFFWEHSISYLFAAREKSAAWSRFSDLPQEFLDRFPDFKDNLPLVYRWVGLKTRDYDLVDALDHEENVLKFYQPSPLIRDLKVDDYRSLSYLSTVNPGFLPTLSATGVSFIPYCPQRVQRQFGLDQGIPVGPQETTTCVADLTAFLKSRAFARWGGETTRVLIPGGHRLGFNTPSMGAYWQRFTQSMVEFVIAGRSDKTPLSLDLLNGMESEEVGLPIPYICQRAGGALLMLWRTDLSCFRSVARGARERLPWIKPLRRHPRSQLPPVPSSKKAPSKKTKAGKKSKSPLFAPSAAKESTTVPTEEPAKSTAAPSKKTKAGKEGKSTPLVPSAAKESTTVPMEEPAKSTVAPSKLKSASASPSKKSSKKSVASRPPKGQKRISISSSSPDEEEPSAVSAPSPSKKKKFVAPQFPLGAASRTRSKSGPKVTRASGRSGGGVVEVEDSDVADDDVIASPLKKGAPQTAAVDQDEELRKSVADSSEVVSAESTVDDDDMLGADDSSMGPAESMEEDLAIIPHAGHGCDDDSTVDADVDPISFSVPQTVLSSRVTGPDASIAHIMEGISLFGVTPSLRAIPAGGFVISASHLTSETPPVVGGALMLEETHAQGFVESGSVVDLGAGTADRDVPAEGAGASAVDILAGSDHLENIVIALWRISALMDLVVVLWKVFCSHGLGCCPMEDFLPPWTWLSSHGGISVPMDLAWMIPYMCRKMLVSEVADFLKEFDAKAPNPHPEQYFWSFNGPLVPFGDFWVPNDCSPYLSRLSAGHGDFTKGFKLSIGLGGPMLSLLGSVLAAMSESSLEDVTTTRILAWRSVIQDLMDVGFDLGFMIERLRQTAQCLFGKRLADEIKALQHQIALLQDSLAELTAYQNEIMSTGRMVPRSGRGGSFLDSLLD</sequence>
<accession>A0A2N9I430</accession>
<feature type="region of interest" description="Disordered" evidence="2">
    <location>
        <begin position="389"/>
        <end position="632"/>
    </location>
</feature>
<feature type="domain" description="Aminotransferase-like plant mobile" evidence="3">
    <location>
        <begin position="37"/>
        <end position="266"/>
    </location>
</feature>
<dbReference type="InterPro" id="IPR044824">
    <property type="entry name" value="MAIN-like"/>
</dbReference>
<proteinExistence type="predicted"/>
<feature type="coiled-coil region" evidence="1">
    <location>
        <begin position="977"/>
        <end position="1004"/>
    </location>
</feature>
<name>A0A2N9I430_FAGSY</name>
<dbReference type="EMBL" id="OIVN01004818">
    <property type="protein sequence ID" value="SPD19422.1"/>
    <property type="molecule type" value="Genomic_DNA"/>
</dbReference>
<protein>
    <recommendedName>
        <fullName evidence="3">Aminotransferase-like plant mobile domain-containing protein</fullName>
    </recommendedName>
</protein>
<feature type="compositionally biased region" description="Low complexity" evidence="2">
    <location>
        <begin position="485"/>
        <end position="522"/>
    </location>
</feature>
<reference evidence="4" key="1">
    <citation type="submission" date="2018-02" db="EMBL/GenBank/DDBJ databases">
        <authorList>
            <person name="Cohen D.B."/>
            <person name="Kent A.D."/>
        </authorList>
    </citation>
    <scope>NUCLEOTIDE SEQUENCE</scope>
</reference>
<evidence type="ECO:0000256" key="2">
    <source>
        <dbReference type="SAM" id="MobiDB-lite"/>
    </source>
</evidence>
<evidence type="ECO:0000259" key="3">
    <source>
        <dbReference type="Pfam" id="PF10536"/>
    </source>
</evidence>
<dbReference type="PANTHER" id="PTHR46033:SF80">
    <property type="entry name" value="PROTEIN MAIN-LIKE 2-LIKE"/>
    <property type="match status" value="1"/>
</dbReference>